<proteinExistence type="predicted"/>
<protein>
    <submittedName>
        <fullName evidence="2">Uncharacterized protein</fullName>
    </submittedName>
</protein>
<keyword evidence="3" id="KW-1185">Reference proteome</keyword>
<accession>A0A6L2P9J7</accession>
<name>A0A6L2P9J7_COPFO</name>
<sequence length="67" mass="7398">MASNPSQGKFTKPSQHEEVQSTDYQSSDKSSSNTLKVLSCHSEVIRLWWSTVAALSSAFLLVRAVQI</sequence>
<feature type="compositionally biased region" description="Low complexity" evidence="1">
    <location>
        <begin position="21"/>
        <end position="32"/>
    </location>
</feature>
<feature type="compositionally biased region" description="Polar residues" evidence="1">
    <location>
        <begin position="1"/>
        <end position="13"/>
    </location>
</feature>
<organism evidence="2 3">
    <name type="scientific">Coptotermes formosanus</name>
    <name type="common">Formosan subterranean termite</name>
    <dbReference type="NCBI Taxonomy" id="36987"/>
    <lineage>
        <taxon>Eukaryota</taxon>
        <taxon>Metazoa</taxon>
        <taxon>Ecdysozoa</taxon>
        <taxon>Arthropoda</taxon>
        <taxon>Hexapoda</taxon>
        <taxon>Insecta</taxon>
        <taxon>Pterygota</taxon>
        <taxon>Neoptera</taxon>
        <taxon>Polyneoptera</taxon>
        <taxon>Dictyoptera</taxon>
        <taxon>Blattodea</taxon>
        <taxon>Blattoidea</taxon>
        <taxon>Termitoidae</taxon>
        <taxon>Rhinotermitidae</taxon>
        <taxon>Coptotermes</taxon>
    </lineage>
</organism>
<comment type="caution">
    <text evidence="2">The sequence shown here is derived from an EMBL/GenBank/DDBJ whole genome shotgun (WGS) entry which is preliminary data.</text>
</comment>
<evidence type="ECO:0000313" key="3">
    <source>
        <dbReference type="Proteomes" id="UP000502823"/>
    </source>
</evidence>
<dbReference type="AlphaFoldDB" id="A0A6L2P9J7"/>
<dbReference type="InParanoid" id="A0A6L2P9J7"/>
<dbReference type="EMBL" id="BLKM01000104">
    <property type="protein sequence ID" value="GFG28981.1"/>
    <property type="molecule type" value="Genomic_DNA"/>
</dbReference>
<feature type="region of interest" description="Disordered" evidence="1">
    <location>
        <begin position="1"/>
        <end position="34"/>
    </location>
</feature>
<dbReference type="Proteomes" id="UP000502823">
    <property type="component" value="Unassembled WGS sequence"/>
</dbReference>
<evidence type="ECO:0000313" key="2">
    <source>
        <dbReference type="EMBL" id="GFG28981.1"/>
    </source>
</evidence>
<evidence type="ECO:0000256" key="1">
    <source>
        <dbReference type="SAM" id="MobiDB-lite"/>
    </source>
</evidence>
<reference evidence="3" key="1">
    <citation type="submission" date="2020-01" db="EMBL/GenBank/DDBJ databases">
        <title>Draft genome sequence of the Termite Coptotermes fromosanus.</title>
        <authorList>
            <person name="Itakura S."/>
            <person name="Yosikawa Y."/>
            <person name="Umezawa K."/>
        </authorList>
    </citation>
    <scope>NUCLEOTIDE SEQUENCE [LARGE SCALE GENOMIC DNA]</scope>
</reference>
<gene>
    <name evidence="2" type="ORF">Cfor_02308</name>
</gene>